<dbReference type="PANTHER" id="PTHR30419:SF8">
    <property type="entry name" value="NITROGEN ASSIMILATION TRANSCRIPTIONAL ACTIVATOR-RELATED"/>
    <property type="match status" value="1"/>
</dbReference>
<comment type="similarity">
    <text evidence="1">Belongs to the LysR transcriptional regulatory family.</text>
</comment>
<evidence type="ECO:0000313" key="7">
    <source>
        <dbReference type="Proteomes" id="UP000568273"/>
    </source>
</evidence>
<dbReference type="Pfam" id="PF03466">
    <property type="entry name" value="LysR_substrate"/>
    <property type="match status" value="2"/>
</dbReference>
<feature type="domain" description="HTH lysR-type" evidence="5">
    <location>
        <begin position="1"/>
        <end position="57"/>
    </location>
</feature>
<organism evidence="6 7">
    <name type="scientific">Peptoniphilus faecalis</name>
    <dbReference type="NCBI Taxonomy" id="2731255"/>
    <lineage>
        <taxon>Bacteria</taxon>
        <taxon>Bacillati</taxon>
        <taxon>Bacillota</taxon>
        <taxon>Tissierellia</taxon>
        <taxon>Tissierellales</taxon>
        <taxon>Peptoniphilaceae</taxon>
        <taxon>Peptoniphilus</taxon>
    </lineage>
</organism>
<dbReference type="GO" id="GO:0005829">
    <property type="term" value="C:cytosol"/>
    <property type="evidence" value="ECO:0007669"/>
    <property type="project" value="TreeGrafter"/>
</dbReference>
<reference evidence="6" key="1">
    <citation type="submission" date="2020-04" db="EMBL/GenBank/DDBJ databases">
        <title>Peptoniphilus sp. nov. isolated from swine feces.</title>
        <authorList>
            <person name="Ryu S.W."/>
        </authorList>
    </citation>
    <scope>NUCLEOTIDE SEQUENCE [LARGE SCALE GENOMIC DNA]</scope>
    <source>
        <strain evidence="6">AGMB00490</strain>
    </source>
</reference>
<keyword evidence="7" id="KW-1185">Reference proteome</keyword>
<dbReference type="PANTHER" id="PTHR30419">
    <property type="entry name" value="HTH-TYPE TRANSCRIPTIONAL REGULATOR YBHD"/>
    <property type="match status" value="1"/>
</dbReference>
<dbReference type="EMBL" id="JABDSR010000005">
    <property type="protein sequence ID" value="NMW85077.1"/>
    <property type="molecule type" value="Genomic_DNA"/>
</dbReference>
<name>A0A848R715_9FIRM</name>
<evidence type="ECO:0000259" key="5">
    <source>
        <dbReference type="PROSITE" id="PS50931"/>
    </source>
</evidence>
<protein>
    <submittedName>
        <fullName evidence="6">LysR family transcriptional regulator</fullName>
    </submittedName>
</protein>
<sequence length="313" mass="36524">MFNYNDYIYAVYLNKSFSKAAKSLFISQPALSSTVKKVEDELGVILFDRKSNPIELTEAGKIYIKSIEQVMNLEKLTRENLAKISNSKQNTFTLCGPTYFCTYIFPDLIEKYSEIDPEIKIKVVEIGTGEIEDFLKCNLADLGVCVENLNLKIFNKDIWFEEELILAVPKSNPVNLGIEKFTLKPEEIMNLGIKNNKNYLDLKVFKDEKFIFLKEGNDLHDRAMNICYEYGFIPNILMYMDQLQTSYEVAKAGKGIVFIRDRMAEYDKFNDSLYFYKIKSKYSKRNVNLFFLKNKALSNKEKKFIKFLKDFQI</sequence>
<proteinExistence type="inferred from homology"/>
<dbReference type="SUPFAM" id="SSF46785">
    <property type="entry name" value="Winged helix' DNA-binding domain"/>
    <property type="match status" value="1"/>
</dbReference>
<dbReference type="PRINTS" id="PR00039">
    <property type="entry name" value="HTHLYSR"/>
</dbReference>
<dbReference type="Gene3D" id="3.40.190.290">
    <property type="match status" value="1"/>
</dbReference>
<evidence type="ECO:0000313" key="6">
    <source>
        <dbReference type="EMBL" id="NMW85077.1"/>
    </source>
</evidence>
<dbReference type="InterPro" id="IPR050950">
    <property type="entry name" value="HTH-type_LysR_regulators"/>
</dbReference>
<dbReference type="SUPFAM" id="SSF53850">
    <property type="entry name" value="Periplasmic binding protein-like II"/>
    <property type="match status" value="1"/>
</dbReference>
<dbReference type="Gene3D" id="1.10.10.10">
    <property type="entry name" value="Winged helix-like DNA-binding domain superfamily/Winged helix DNA-binding domain"/>
    <property type="match status" value="1"/>
</dbReference>
<evidence type="ECO:0000256" key="4">
    <source>
        <dbReference type="ARBA" id="ARBA00023163"/>
    </source>
</evidence>
<keyword evidence="3" id="KW-0238">DNA-binding</keyword>
<comment type="caution">
    <text evidence="6">The sequence shown here is derived from an EMBL/GenBank/DDBJ whole genome shotgun (WGS) entry which is preliminary data.</text>
</comment>
<dbReference type="RefSeq" id="WP_169968943.1">
    <property type="nucleotide sequence ID" value="NZ_JABDSR010000005.1"/>
</dbReference>
<dbReference type="Pfam" id="PF00126">
    <property type="entry name" value="HTH_1"/>
    <property type="match status" value="1"/>
</dbReference>
<dbReference type="InterPro" id="IPR005119">
    <property type="entry name" value="LysR_subst-bd"/>
</dbReference>
<dbReference type="PROSITE" id="PS50931">
    <property type="entry name" value="HTH_LYSR"/>
    <property type="match status" value="1"/>
</dbReference>
<dbReference type="InterPro" id="IPR036390">
    <property type="entry name" value="WH_DNA-bd_sf"/>
</dbReference>
<dbReference type="InterPro" id="IPR036388">
    <property type="entry name" value="WH-like_DNA-bd_sf"/>
</dbReference>
<dbReference type="CDD" id="cd05466">
    <property type="entry name" value="PBP2_LTTR_substrate"/>
    <property type="match status" value="1"/>
</dbReference>
<evidence type="ECO:0000256" key="2">
    <source>
        <dbReference type="ARBA" id="ARBA00023015"/>
    </source>
</evidence>
<accession>A0A848R715</accession>
<keyword evidence="4" id="KW-0804">Transcription</keyword>
<dbReference type="GO" id="GO:0003700">
    <property type="term" value="F:DNA-binding transcription factor activity"/>
    <property type="evidence" value="ECO:0007669"/>
    <property type="project" value="InterPro"/>
</dbReference>
<evidence type="ECO:0000256" key="1">
    <source>
        <dbReference type="ARBA" id="ARBA00009437"/>
    </source>
</evidence>
<dbReference type="Proteomes" id="UP000568273">
    <property type="component" value="Unassembled WGS sequence"/>
</dbReference>
<keyword evidence="2" id="KW-0805">Transcription regulation</keyword>
<dbReference type="AlphaFoldDB" id="A0A848R715"/>
<dbReference type="GO" id="GO:0003677">
    <property type="term" value="F:DNA binding"/>
    <property type="evidence" value="ECO:0007669"/>
    <property type="project" value="UniProtKB-KW"/>
</dbReference>
<gene>
    <name evidence="6" type="ORF">HKO22_04880</name>
</gene>
<dbReference type="InterPro" id="IPR000847">
    <property type="entry name" value="LysR_HTH_N"/>
</dbReference>
<evidence type="ECO:0000256" key="3">
    <source>
        <dbReference type="ARBA" id="ARBA00023125"/>
    </source>
</evidence>